<gene>
    <name evidence="1" type="ORF">METZ01_LOCUS37478</name>
</gene>
<reference evidence="1" key="1">
    <citation type="submission" date="2018-05" db="EMBL/GenBank/DDBJ databases">
        <authorList>
            <person name="Lanie J.A."/>
            <person name="Ng W.-L."/>
            <person name="Kazmierczak K.M."/>
            <person name="Andrzejewski T.M."/>
            <person name="Davidsen T.M."/>
            <person name="Wayne K.J."/>
            <person name="Tettelin H."/>
            <person name="Glass J.I."/>
            <person name="Rusch D."/>
            <person name="Podicherti R."/>
            <person name="Tsui H.-C.T."/>
            <person name="Winkler M.E."/>
        </authorList>
    </citation>
    <scope>NUCLEOTIDE SEQUENCE</scope>
</reference>
<protein>
    <submittedName>
        <fullName evidence="1">Uncharacterized protein</fullName>
    </submittedName>
</protein>
<proteinExistence type="predicted"/>
<dbReference type="EMBL" id="UINC01001599">
    <property type="protein sequence ID" value="SUZ84624.1"/>
    <property type="molecule type" value="Genomic_DNA"/>
</dbReference>
<organism evidence="1">
    <name type="scientific">marine metagenome</name>
    <dbReference type="NCBI Taxonomy" id="408172"/>
    <lineage>
        <taxon>unclassified sequences</taxon>
        <taxon>metagenomes</taxon>
        <taxon>ecological metagenomes</taxon>
    </lineage>
</organism>
<dbReference type="AlphaFoldDB" id="A0A381R073"/>
<evidence type="ECO:0000313" key="1">
    <source>
        <dbReference type="EMBL" id="SUZ84624.1"/>
    </source>
</evidence>
<name>A0A381R073_9ZZZZ</name>
<sequence>MKNHYFCICSQYRIISKNISATESIINQLLVMINESPLSVKTAYTFDSNYFHSENKIIFILAALQ</sequence>
<accession>A0A381R073</accession>